<dbReference type="InterPro" id="IPR008207">
    <property type="entry name" value="Sig_transdc_His_kin_Hpt_dom"/>
</dbReference>
<dbReference type="GO" id="GO:0000160">
    <property type="term" value="P:phosphorelay signal transduction system"/>
    <property type="evidence" value="ECO:0007669"/>
    <property type="project" value="InterPro"/>
</dbReference>
<accession>A0A2A7B554</accession>
<reference evidence="2 3" key="1">
    <citation type="journal article" date="2017" name="Front. Microbiol.">
        <title>New Insights into the Diversity of the Genus Faecalibacterium.</title>
        <authorList>
            <person name="Benevides L."/>
            <person name="Burman S."/>
            <person name="Martin R."/>
            <person name="Robert V."/>
            <person name="Thomas M."/>
            <person name="Miquel S."/>
            <person name="Chain F."/>
            <person name="Sokol H."/>
            <person name="Bermudez-Humaran L.G."/>
            <person name="Morrison M."/>
            <person name="Langella P."/>
            <person name="Azevedo V.A."/>
            <person name="Chatel J.M."/>
            <person name="Soares S."/>
        </authorList>
    </citation>
    <scope>NUCLEOTIDE SEQUENCE [LARGE SCALE GENOMIC DNA]</scope>
    <source>
        <strain evidence="2 3">AHMP21</strain>
    </source>
</reference>
<protein>
    <submittedName>
        <fullName evidence="2">Hpt domain-containing protein</fullName>
    </submittedName>
</protein>
<dbReference type="RefSeq" id="WP_097792378.1">
    <property type="nucleotide sequence ID" value="NZ_CP186691.1"/>
</dbReference>
<feature type="domain" description="HPt" evidence="1">
    <location>
        <begin position="39"/>
        <end position="105"/>
    </location>
</feature>
<dbReference type="AlphaFoldDB" id="A0A2A7B554"/>
<dbReference type="InterPro" id="IPR036641">
    <property type="entry name" value="HPT_dom_sf"/>
</dbReference>
<sequence>MTIEECYTAMGANYQDVLRRFYKPDMIRRFARMFLQDTSFQQLTDAMARQDVKDAFLAAHTLKGVCLNLGFSNLMPSAVALTEILRAGSFDGAAEQYALVEKEYHKTIEALNALD</sequence>
<organism evidence="2 3">
    <name type="scientific">Faecalibacterium prausnitzii</name>
    <dbReference type="NCBI Taxonomy" id="853"/>
    <lineage>
        <taxon>Bacteria</taxon>
        <taxon>Bacillati</taxon>
        <taxon>Bacillota</taxon>
        <taxon>Clostridia</taxon>
        <taxon>Eubacteriales</taxon>
        <taxon>Oscillospiraceae</taxon>
        <taxon>Faecalibacterium</taxon>
    </lineage>
</organism>
<name>A0A2A7B554_9FIRM</name>
<dbReference type="Proteomes" id="UP000220904">
    <property type="component" value="Unassembled WGS sequence"/>
</dbReference>
<dbReference type="Pfam" id="PF01627">
    <property type="entry name" value="Hpt"/>
    <property type="match status" value="1"/>
</dbReference>
<proteinExistence type="predicted"/>
<evidence type="ECO:0000313" key="2">
    <source>
        <dbReference type="EMBL" id="PDX86505.1"/>
    </source>
</evidence>
<evidence type="ECO:0000259" key="1">
    <source>
        <dbReference type="Pfam" id="PF01627"/>
    </source>
</evidence>
<dbReference type="SUPFAM" id="SSF47226">
    <property type="entry name" value="Histidine-containing phosphotransfer domain, HPT domain"/>
    <property type="match status" value="1"/>
</dbReference>
<comment type="caution">
    <text evidence="2">The sequence shown here is derived from an EMBL/GenBank/DDBJ whole genome shotgun (WGS) entry which is preliminary data.</text>
</comment>
<evidence type="ECO:0000313" key="3">
    <source>
        <dbReference type="Proteomes" id="UP000220904"/>
    </source>
</evidence>
<dbReference type="EMBL" id="NOUV01000014">
    <property type="protein sequence ID" value="PDX86505.1"/>
    <property type="molecule type" value="Genomic_DNA"/>
</dbReference>
<gene>
    <name evidence="2" type="ORF">CHR60_07085</name>
</gene>
<dbReference type="Gene3D" id="1.20.120.160">
    <property type="entry name" value="HPT domain"/>
    <property type="match status" value="1"/>
</dbReference>
<dbReference type="OrthoDB" id="1669200at2"/>